<feature type="signal peptide" evidence="6">
    <location>
        <begin position="1"/>
        <end position="22"/>
    </location>
</feature>
<dbReference type="SMART" id="SM00606">
    <property type="entry name" value="CBD_IV"/>
    <property type="match status" value="1"/>
</dbReference>
<feature type="region of interest" description="Disordered" evidence="5">
    <location>
        <begin position="246"/>
        <end position="277"/>
    </location>
</feature>
<dbReference type="InterPro" id="IPR011042">
    <property type="entry name" value="6-blade_b-propeller_TolB-like"/>
</dbReference>
<keyword evidence="2" id="KW-0479">Metal-binding</keyword>
<dbReference type="InterPro" id="IPR041542">
    <property type="entry name" value="GH43_C2"/>
</dbReference>
<feature type="compositionally biased region" description="Basic and acidic residues" evidence="5">
    <location>
        <begin position="258"/>
        <end position="271"/>
    </location>
</feature>
<comment type="caution">
    <text evidence="9">The sequence shown here is derived from an EMBL/GenBank/DDBJ whole genome shotgun (WGS) entry which is preliminary data.</text>
</comment>
<dbReference type="SUPFAM" id="SSF49503">
    <property type="entry name" value="Cupredoxins"/>
    <property type="match status" value="1"/>
</dbReference>
<feature type="domain" description="PKD" evidence="7">
    <location>
        <begin position="2015"/>
        <end position="2072"/>
    </location>
</feature>
<dbReference type="PROSITE" id="PS51175">
    <property type="entry name" value="CBM6"/>
    <property type="match status" value="1"/>
</dbReference>
<dbReference type="InterPro" id="IPR006311">
    <property type="entry name" value="TAT_signal"/>
</dbReference>
<dbReference type="InterPro" id="IPR022409">
    <property type="entry name" value="PKD/Chitinase_dom"/>
</dbReference>
<keyword evidence="10" id="KW-1185">Reference proteome</keyword>
<dbReference type="Gene3D" id="2.60.40.200">
    <property type="entry name" value="Superoxide dismutase, copper/zinc binding domain"/>
    <property type="match status" value="1"/>
</dbReference>
<dbReference type="PROSITE" id="PS51318">
    <property type="entry name" value="TAT"/>
    <property type="match status" value="1"/>
</dbReference>
<evidence type="ECO:0000256" key="1">
    <source>
        <dbReference type="ARBA" id="ARBA00010457"/>
    </source>
</evidence>
<accession>A0ABT1L0N4</accession>
<sequence length="2658" mass="280702">MPVRSRQLLVSLLALVTGLALALGLTAPVAAAVPDPTPDRTASSTADDTADDTSGDRAEKQAGAAGKSGKTARTDEPADDGTAATSAAAADDPPDLSKFQKVVLGQGTGLGEVMELTVAPDGRVFFITRAGDISMYDPADGSIEIIMNNPSLGVWSGLEDGGLGITLDPDFTTNGWVYVYYAPLPASYNANRLARLTVETDTDGDAFIDKDSEKVILEVGTQRNVCCHSAGSVQFGDGGVLHLATGDNTSSSDNDGYSPHDERTGRSDYDAQKSSANTNDLRGKILRVIPRDDDAGDVDPTAGDGISYDIPEGNLFGEGGAYPTALYPDADPAKTRPEIFAMGLRNPYRLGVDADTDVVYWGEVGPDSRVNSPNRGPRHFEEFNRTDVAMNGGWPYCGGEVGDDLTKMDFGGAYVDWDFVANRYRTNPDGSPKRFPCNDPEEMAGVNDSPNSTGLQTLPPMTDAWIPYSDVAPYKYPAVQGSTPTGGQVYRQSQNTAAKDTAFPAYFEGSYFMSEMSRGWIKEVRTDAEGNITSVNDFMSGFVAPGDLEFGPDGSMYVLEYGTGFFSGSPQTKLVRIDYAVNGSAPVARASADVTEGPAPLDVQFSSDGTSDPDGDDVTYAWDLDGDGETDSTDPDPTWSYDTAGDYTVVLTVTDATGKTATSQVVVNVGNTAPTVRIELPVDGGFYSSGDDIPFVVDVQDAEETVDCSEVVVQEGLGHDIHVHPNLSVNGCEGTIRTAASADHGPDANTYGVLIATYRDGGANDGANAPLQGSDTVILQPKLRQAEHATNRQGVGYTGYDDKSGTRPGGGGLITGMGNGDWVMFDPMSLANMTDVSIRYSGGPQSGAAIQVRAGAADGPLVATVPLDGGTQGQYFYKTVSAAITARDADAGGRPLYFVYAGSGEMNFDEFSVEGKGVAGNTSPVITSATAAPADGLAPLEVEFTAEASDPDGDAITYEWDFGIEGTSDDTASTATATWTYPEPGTYTATLSVEDSTGKSTSQAVDVTVRQPCATAPTPDEGYELLFDGTDVSGWKQSGPGGFTVENCELTSVGGLGLFWFSERTFDDYTVKLQFKLSDDADNSGVFTRFPDPGNDPFVAVDEGHEIQIKEGQPNDEPQKTGSVYNFDREDARNAKPVGEWNDYEITVKGQTYTMTLNGQVVNEYTSDGTRGTDGYIGLQNHGNADTVSFRNIQVKELEVDEPFVNELTADPVRGGAPLTVDFTAEGIDRQDDAITYDWDFGDGSDPVTGAAGTVSHTYTEGGTFRAKVTPVDADGNRGVTRTTEEITVLVDPVATATAAPRCGVLPLDVDFEASATDPQDQAVTWAWDFGVDGTDTDTSTAKSPSYTYTEAGEYTATVVATDPDGNTGTSSVRIEVLADGECRPVADLSELFNNDGISTDANPGDGNFDGGGWTFAAELLPPAVQDNGGPVRLNGVDYDFGSPADGQLNNVESDGQVIPLPTGTYDELSILATAHNGDVQKEATLAYNDGTTAQVPLRFTDWAVTPKFGEEIAIDMPYRHNGGGDTSPRVMIFTQRIPLEAGKQPDTLTLPVDPKLHVFGISGVRGEEPAPPCEQPERSDEFDDTELLDNCHWTVRRPDETAYDVSDGALHLTARPGEYNDTANIITQDAPDGAWTATTKLIWDPAEAGQQAGLVVAGSGGSGFAKLTYVDKGNDNEWIEFLKSSSPSNNDFEFTGDWNTGGGSFNGPFLPGDFPTTFWLRFTSDGTQLRGWYSTDGDEFTEVGDPRTLAGITNPRVGVMALKGGAGGNPVADFDFFRWSGVEQGEAPSVTAAAEPTSGTAPLEVAFTAEGTDPEGGDLSYAWDFGVDGTQDDTADTAEASWTYTEPGTYTATVTVTDPEGQTGEDTVEVVVDEPAEGRTWVVDAVDSATDNQWVSEDNGTSTVTIEVGDTVEWQFDQATMGHDLTSLDSGDTWDPELREYRDAGGAPVRYTFTEPGTYEYWCSIHGATMRGTVVVEEPAQDNQPPTADPLVDPREGAAPLYVHFEARADDPDGDDLTYLWDFGQGDGPSDQSTSSHAHVTYTDPGTYTATLTVDDGNGGTYEDEFEIVVTGVDPRVTATATPTSGRAPLLVSFEGTAEDDQGDVVSYEWDFGDGTTPATGPKPMAQHTYTEPGTYRAVLTATDEEGNTGSATVQIDVEALPEIEATATPDSGDAPLEVDFSTVVTTAGDVSAFADGTTTYPDLTGTASMVRSRDTTVTTLDVTGLKPGAQHMVHVHEQACADGNGGAHFRFDTDQPFAEANEIWLPFTSDEEGASGEVVVTSEQRAGSKAMAIVIHDPDNPAKRIGCVDLDPSTDGLTYAWDFGDGEQAEGVDPTHTYTEPGTYEATVTVGSQDGTDEVTDTVAVVVTGDDPGPTDPVASEVTATATPSEVTVGDTSQVSVKVAAEGTTPTGQVTLTGGGKSYGPTALEGGTATFTVGPFAEPGAVTFTAAYAGSDDVAAGEGTVTVTVKAKPAPGDTTPPQTTITDGPKGQGRGPAATFTFVSSEPGSRFECSLDGGAWAPCTSPATFNKLRQGEHELRVRAIDAAGNTDATPAVRTWTVDRGKPKAKVLTGSEPTRDRTPTVRARISDRHDRLRAGDVTIRIGGKKAAAVRVNRKGVMVATAKQLAPGRHRVVLVVRDAAGNKRTVRWWLIVRR</sequence>
<dbReference type="CDD" id="cd04084">
    <property type="entry name" value="CBM6_xylanase-like"/>
    <property type="match status" value="1"/>
</dbReference>
<dbReference type="Gene3D" id="2.60.120.560">
    <property type="entry name" value="Exo-inulinase, domain 1"/>
    <property type="match status" value="1"/>
</dbReference>
<feature type="domain" description="PKD" evidence="7">
    <location>
        <begin position="2076"/>
        <end position="2161"/>
    </location>
</feature>
<feature type="domain" description="PKD" evidence="7">
    <location>
        <begin position="586"/>
        <end position="669"/>
    </location>
</feature>
<reference evidence="9 10" key="1">
    <citation type="submission" date="2022-06" db="EMBL/GenBank/DDBJ databases">
        <authorList>
            <person name="So Y."/>
        </authorList>
    </citation>
    <scope>NUCLEOTIDE SEQUENCE [LARGE SCALE GENOMIC DNA]</scope>
    <source>
        <strain evidence="9 10">STR3</strain>
    </source>
</reference>
<dbReference type="Gene3D" id="2.60.40.10">
    <property type="entry name" value="Immunoglobulins"/>
    <property type="match status" value="8"/>
</dbReference>
<feature type="domain" description="PKD" evidence="7">
    <location>
        <begin position="1204"/>
        <end position="1294"/>
    </location>
</feature>
<dbReference type="InterPro" id="IPR035986">
    <property type="entry name" value="PKD_dom_sf"/>
</dbReference>
<dbReference type="Pfam" id="PF06439">
    <property type="entry name" value="3keto-disac_hyd"/>
    <property type="match status" value="1"/>
</dbReference>
<feature type="region of interest" description="Disordered" evidence="5">
    <location>
        <begin position="31"/>
        <end position="92"/>
    </location>
</feature>
<dbReference type="InterPro" id="IPR036423">
    <property type="entry name" value="SOD-like_Cu/Zn_dom_sf"/>
</dbReference>
<dbReference type="Pfam" id="PF00127">
    <property type="entry name" value="Copper-bind"/>
    <property type="match status" value="1"/>
</dbReference>
<dbReference type="SUPFAM" id="SSF50952">
    <property type="entry name" value="Soluble quinoprotein glucose dehydrogenase"/>
    <property type="match status" value="1"/>
</dbReference>
<dbReference type="Pfam" id="PF18911">
    <property type="entry name" value="PKD_4"/>
    <property type="match status" value="8"/>
</dbReference>
<evidence type="ECO:0000256" key="5">
    <source>
        <dbReference type="SAM" id="MobiDB-lite"/>
    </source>
</evidence>
<dbReference type="Pfam" id="PF17851">
    <property type="entry name" value="GH43_C2"/>
    <property type="match status" value="1"/>
</dbReference>
<feature type="domain" description="PKD" evidence="7">
    <location>
        <begin position="1789"/>
        <end position="1880"/>
    </location>
</feature>
<dbReference type="EMBL" id="JANARS010000008">
    <property type="protein sequence ID" value="MCP3423570.1"/>
    <property type="molecule type" value="Genomic_DNA"/>
</dbReference>
<feature type="domain" description="PKD" evidence="7">
    <location>
        <begin position="1293"/>
        <end position="1382"/>
    </location>
</feature>
<keyword evidence="3 6" id="KW-0732">Signal</keyword>
<dbReference type="Gene3D" id="2.60.120.200">
    <property type="match status" value="1"/>
</dbReference>
<evidence type="ECO:0000313" key="9">
    <source>
        <dbReference type="EMBL" id="MCP3423570.1"/>
    </source>
</evidence>
<dbReference type="RefSeq" id="WP_254182743.1">
    <property type="nucleotide sequence ID" value="NZ_JANARS010000008.1"/>
</dbReference>
<dbReference type="Proteomes" id="UP001204524">
    <property type="component" value="Unassembled WGS sequence"/>
</dbReference>
<feature type="compositionally biased region" description="Polar residues" evidence="5">
    <location>
        <begin position="246"/>
        <end position="255"/>
    </location>
</feature>
<dbReference type="Pfam" id="PF07995">
    <property type="entry name" value="GSDH"/>
    <property type="match status" value="1"/>
</dbReference>
<feature type="compositionally biased region" description="Low complexity" evidence="5">
    <location>
        <begin position="31"/>
        <end position="47"/>
    </location>
</feature>
<gene>
    <name evidence="9" type="ORF">NCI01_17340</name>
</gene>
<dbReference type="PROSITE" id="PS50093">
    <property type="entry name" value="PKD"/>
    <property type="match status" value="8"/>
</dbReference>
<evidence type="ECO:0000256" key="6">
    <source>
        <dbReference type="SAM" id="SignalP"/>
    </source>
</evidence>
<dbReference type="InterPro" id="IPR008979">
    <property type="entry name" value="Galactose-bd-like_sf"/>
</dbReference>
<proteinExistence type="inferred from homology"/>
<feature type="chain" id="PRO_5045798881" evidence="6">
    <location>
        <begin position="23"/>
        <end position="2658"/>
    </location>
</feature>
<dbReference type="InterPro" id="IPR006584">
    <property type="entry name" value="Cellulose-bd_IV"/>
</dbReference>
<keyword evidence="4" id="KW-0186">Copper</keyword>
<feature type="compositionally biased region" description="Low complexity" evidence="5">
    <location>
        <begin position="80"/>
        <end position="91"/>
    </location>
</feature>
<dbReference type="InterPro" id="IPR012938">
    <property type="entry name" value="Glc/Sorbosone_DH"/>
</dbReference>
<dbReference type="CDD" id="cd00146">
    <property type="entry name" value="PKD"/>
    <property type="match status" value="8"/>
</dbReference>
<dbReference type="SUPFAM" id="SSF49329">
    <property type="entry name" value="Cu,Zn superoxide dismutase-like"/>
    <property type="match status" value="1"/>
</dbReference>
<organism evidence="9 10">
    <name type="scientific">Nocardioides pinisoli</name>
    <dbReference type="NCBI Taxonomy" id="2950279"/>
    <lineage>
        <taxon>Bacteria</taxon>
        <taxon>Bacillati</taxon>
        <taxon>Actinomycetota</taxon>
        <taxon>Actinomycetes</taxon>
        <taxon>Propionibacteriales</taxon>
        <taxon>Nocardioidaceae</taxon>
        <taxon>Nocardioides</taxon>
    </lineage>
</organism>
<name>A0ABT1L0N4_9ACTN</name>
<dbReference type="PANTHER" id="PTHR19328:SF75">
    <property type="entry name" value="ALDOSE SUGAR DEHYDROGENASE YLII"/>
    <property type="match status" value="1"/>
</dbReference>
<feature type="region of interest" description="Disordered" evidence="5">
    <location>
        <begin position="2472"/>
        <end position="2496"/>
    </location>
</feature>
<dbReference type="PANTHER" id="PTHR19328">
    <property type="entry name" value="HEDGEHOG-INTERACTING PROTEIN"/>
    <property type="match status" value="1"/>
</dbReference>
<dbReference type="Gene3D" id="2.60.40.420">
    <property type="entry name" value="Cupredoxins - blue copper proteins"/>
    <property type="match status" value="1"/>
</dbReference>
<evidence type="ECO:0000259" key="8">
    <source>
        <dbReference type="PROSITE" id="PS51175"/>
    </source>
</evidence>
<dbReference type="InterPro" id="IPR005084">
    <property type="entry name" value="CBM6"/>
</dbReference>
<feature type="domain" description="PKD" evidence="7">
    <location>
        <begin position="925"/>
        <end position="1016"/>
    </location>
</feature>
<dbReference type="InterPro" id="IPR000601">
    <property type="entry name" value="PKD_dom"/>
</dbReference>
<protein>
    <submittedName>
        <fullName evidence="9">PKD domain-containing protein</fullName>
    </submittedName>
</protein>
<dbReference type="InterPro" id="IPR011041">
    <property type="entry name" value="Quinoprot_gluc/sorb_DH_b-prop"/>
</dbReference>
<dbReference type="SUPFAM" id="SSF49785">
    <property type="entry name" value="Galactose-binding domain-like"/>
    <property type="match status" value="1"/>
</dbReference>
<dbReference type="Gene3D" id="2.120.10.30">
    <property type="entry name" value="TolB, C-terminal domain"/>
    <property type="match status" value="1"/>
</dbReference>
<comment type="similarity">
    <text evidence="1">Belongs to the Cu-Zn superoxide dismutase family.</text>
</comment>
<dbReference type="InterPro" id="IPR008972">
    <property type="entry name" value="Cupredoxin"/>
</dbReference>
<evidence type="ECO:0000259" key="7">
    <source>
        <dbReference type="PROSITE" id="PS50093"/>
    </source>
</evidence>
<dbReference type="SUPFAM" id="SSF49299">
    <property type="entry name" value="PKD domain"/>
    <property type="match status" value="8"/>
</dbReference>
<evidence type="ECO:0000256" key="2">
    <source>
        <dbReference type="ARBA" id="ARBA00022723"/>
    </source>
</evidence>
<dbReference type="InterPro" id="IPR010496">
    <property type="entry name" value="AL/BT2_dom"/>
</dbReference>
<feature type="domain" description="PKD" evidence="7">
    <location>
        <begin position="2313"/>
        <end position="2370"/>
    </location>
</feature>
<evidence type="ECO:0000256" key="4">
    <source>
        <dbReference type="ARBA" id="ARBA00023008"/>
    </source>
</evidence>
<dbReference type="InterPro" id="IPR013320">
    <property type="entry name" value="ConA-like_dom_sf"/>
</dbReference>
<dbReference type="SUPFAM" id="SSF49899">
    <property type="entry name" value="Concanavalin A-like lectins/glucanases"/>
    <property type="match status" value="1"/>
</dbReference>
<dbReference type="SMART" id="SM00089">
    <property type="entry name" value="PKD"/>
    <property type="match status" value="8"/>
</dbReference>
<evidence type="ECO:0000313" key="10">
    <source>
        <dbReference type="Proteomes" id="UP001204524"/>
    </source>
</evidence>
<feature type="region of interest" description="Disordered" evidence="5">
    <location>
        <begin position="1564"/>
        <end position="1583"/>
    </location>
</feature>
<dbReference type="InterPro" id="IPR013783">
    <property type="entry name" value="Ig-like_fold"/>
</dbReference>
<dbReference type="InterPro" id="IPR000923">
    <property type="entry name" value="BlueCu_1"/>
</dbReference>
<evidence type="ECO:0000256" key="3">
    <source>
        <dbReference type="ARBA" id="ARBA00022729"/>
    </source>
</evidence>
<dbReference type="Pfam" id="PF03422">
    <property type="entry name" value="CBM_6"/>
    <property type="match status" value="1"/>
</dbReference>
<dbReference type="Gene3D" id="2.60.120.260">
    <property type="entry name" value="Galactose-binding domain-like"/>
    <property type="match status" value="1"/>
</dbReference>
<feature type="domain" description="CBM6" evidence="8">
    <location>
        <begin position="782"/>
        <end position="914"/>
    </location>
</feature>